<evidence type="ECO:0000313" key="15">
    <source>
        <dbReference type="EMBL" id="MED1204373.1"/>
    </source>
</evidence>
<dbReference type="SUPFAM" id="SSF54897">
    <property type="entry name" value="Protease propeptides/inhibitors"/>
    <property type="match status" value="1"/>
</dbReference>
<dbReference type="InterPro" id="IPR034202">
    <property type="entry name" value="Subtilisin_Carlsberg-like"/>
</dbReference>
<keyword evidence="6" id="KW-0479">Metal-binding</keyword>
<dbReference type="Gene3D" id="3.30.70.80">
    <property type="entry name" value="Peptidase S8 propeptide/proteinase inhibitor I9"/>
    <property type="match status" value="1"/>
</dbReference>
<dbReference type="PROSITE" id="PS51892">
    <property type="entry name" value="SUBTILASE"/>
    <property type="match status" value="1"/>
</dbReference>
<dbReference type="InterPro" id="IPR041909">
    <property type="entry name" value="Sbi_C3_db_domIV"/>
</dbReference>
<evidence type="ECO:0000259" key="14">
    <source>
        <dbReference type="Pfam" id="PF00082"/>
    </source>
</evidence>
<dbReference type="InterPro" id="IPR000209">
    <property type="entry name" value="Peptidase_S8/S53_dom"/>
</dbReference>
<feature type="active site" description="Charge relay system" evidence="11">
    <location>
        <position position="333"/>
    </location>
</feature>
<feature type="signal peptide" evidence="13">
    <location>
        <begin position="1"/>
        <end position="21"/>
    </location>
</feature>
<dbReference type="InterPro" id="IPR036852">
    <property type="entry name" value="Peptidase_S8/S53_dom_sf"/>
</dbReference>
<dbReference type="PROSITE" id="PS00138">
    <property type="entry name" value="SUBTILASE_SER"/>
    <property type="match status" value="1"/>
</dbReference>
<comment type="subcellular location">
    <subcellularLocation>
        <location evidence="2">Secreted</location>
    </subcellularLocation>
</comment>
<evidence type="ECO:0000256" key="6">
    <source>
        <dbReference type="ARBA" id="ARBA00022723"/>
    </source>
</evidence>
<evidence type="ECO:0000256" key="11">
    <source>
        <dbReference type="PROSITE-ProRule" id="PRU01240"/>
    </source>
</evidence>
<feature type="chain" id="PRO_5045530155" evidence="13">
    <location>
        <begin position="22"/>
        <end position="525"/>
    </location>
</feature>
<comment type="similarity">
    <text evidence="3 11 12">Belongs to the peptidase S8 family.</text>
</comment>
<dbReference type="Proteomes" id="UP001341444">
    <property type="component" value="Unassembled WGS sequence"/>
</dbReference>
<dbReference type="Pfam" id="PF00082">
    <property type="entry name" value="Peptidase_S8"/>
    <property type="match status" value="1"/>
</dbReference>
<dbReference type="EMBL" id="JARMAB010000022">
    <property type="protein sequence ID" value="MED1204373.1"/>
    <property type="molecule type" value="Genomic_DNA"/>
</dbReference>
<evidence type="ECO:0000256" key="8">
    <source>
        <dbReference type="ARBA" id="ARBA00022801"/>
    </source>
</evidence>
<dbReference type="InterPro" id="IPR050131">
    <property type="entry name" value="Peptidase_S8_subtilisin-like"/>
</dbReference>
<evidence type="ECO:0000256" key="9">
    <source>
        <dbReference type="ARBA" id="ARBA00022825"/>
    </source>
</evidence>
<dbReference type="CDD" id="cd07477">
    <property type="entry name" value="Peptidases_S8_Subtilisin_subset"/>
    <property type="match status" value="1"/>
</dbReference>
<keyword evidence="8 11" id="KW-0378">Hydrolase</keyword>
<keyword evidence="9 11" id="KW-0720">Serine protease</keyword>
<evidence type="ECO:0000256" key="5">
    <source>
        <dbReference type="ARBA" id="ARBA00022670"/>
    </source>
</evidence>
<evidence type="ECO:0000256" key="12">
    <source>
        <dbReference type="RuleBase" id="RU003355"/>
    </source>
</evidence>
<name>A0ABU6ML59_9BACI</name>
<protein>
    <submittedName>
        <fullName evidence="15">S8 family peptidase</fullName>
    </submittedName>
</protein>
<dbReference type="RefSeq" id="WP_066269451.1">
    <property type="nucleotide sequence ID" value="NZ_JARMAB010000022.1"/>
</dbReference>
<dbReference type="InterPro" id="IPR022398">
    <property type="entry name" value="Peptidase_S8_His-AS"/>
</dbReference>
<dbReference type="InterPro" id="IPR023828">
    <property type="entry name" value="Peptidase_S8_Ser-AS"/>
</dbReference>
<feature type="domain" description="Peptidase S8/S53" evidence="14">
    <location>
        <begin position="136"/>
        <end position="381"/>
    </location>
</feature>
<dbReference type="Gene3D" id="1.10.10.1270">
    <property type="entry name" value="Sbi, C3 binding domain IV"/>
    <property type="match status" value="2"/>
</dbReference>
<evidence type="ECO:0000313" key="16">
    <source>
        <dbReference type="Proteomes" id="UP001341444"/>
    </source>
</evidence>
<keyword evidence="10" id="KW-0106">Calcium</keyword>
<keyword evidence="4" id="KW-0964">Secreted</keyword>
<keyword evidence="7 13" id="KW-0732">Signal</keyword>
<reference evidence="15 16" key="1">
    <citation type="submission" date="2023-03" db="EMBL/GenBank/DDBJ databases">
        <title>Bacillus Genome Sequencing.</title>
        <authorList>
            <person name="Dunlap C."/>
        </authorList>
    </citation>
    <scope>NUCLEOTIDE SEQUENCE [LARGE SCALE GENOMIC DNA]</scope>
    <source>
        <strain evidence="15 16">B-23453</strain>
    </source>
</reference>
<dbReference type="InterPro" id="IPR023827">
    <property type="entry name" value="Peptidase_S8_Asp-AS"/>
</dbReference>
<dbReference type="PROSITE" id="PS00136">
    <property type="entry name" value="SUBTILASE_ASP"/>
    <property type="match status" value="1"/>
</dbReference>
<dbReference type="SUPFAM" id="SSF52743">
    <property type="entry name" value="Subtilisin-like"/>
    <property type="match status" value="1"/>
</dbReference>
<organism evidence="15 16">
    <name type="scientific">Heyndrickxia acidicola</name>
    <dbReference type="NCBI Taxonomy" id="209389"/>
    <lineage>
        <taxon>Bacteria</taxon>
        <taxon>Bacillati</taxon>
        <taxon>Bacillota</taxon>
        <taxon>Bacilli</taxon>
        <taxon>Bacillales</taxon>
        <taxon>Bacillaceae</taxon>
        <taxon>Heyndrickxia</taxon>
    </lineage>
</organism>
<evidence type="ECO:0000256" key="4">
    <source>
        <dbReference type="ARBA" id="ARBA00022525"/>
    </source>
</evidence>
<keyword evidence="16" id="KW-1185">Reference proteome</keyword>
<dbReference type="InterPro" id="IPR037045">
    <property type="entry name" value="S8pro/Inhibitor_I9_sf"/>
</dbReference>
<accession>A0ABU6ML59</accession>
<evidence type="ECO:0000256" key="2">
    <source>
        <dbReference type="ARBA" id="ARBA00004613"/>
    </source>
</evidence>
<dbReference type="PANTHER" id="PTHR43806">
    <property type="entry name" value="PEPTIDASE S8"/>
    <property type="match status" value="1"/>
</dbReference>
<evidence type="ECO:0000256" key="7">
    <source>
        <dbReference type="ARBA" id="ARBA00022729"/>
    </source>
</evidence>
<evidence type="ECO:0000256" key="13">
    <source>
        <dbReference type="SAM" id="SignalP"/>
    </source>
</evidence>
<dbReference type="PRINTS" id="PR00723">
    <property type="entry name" value="SUBTILISIN"/>
</dbReference>
<feature type="active site" description="Charge relay system" evidence="11">
    <location>
        <position position="175"/>
    </location>
</feature>
<sequence>MNRTKKILISSFMSLAVVVSAGTPFVSASHASTKSTAKEDVIIVYKNKTGKEKALKTGSRLEHQYQALPAVAMTATAANVQALKKDPNIAYVEKNVHFKIQNTKAVPVTAAVAKEESQWGFQDVKAVDAWKAGYTGKGIKVAVLDTGIAPHSDLKVAGGTSTVSYTTSYTDDNGHGTHVAGIIAAQQNGVGTVGVAPDVSLYAVKALDQDGEGDLQDILKGLDWAIQNHMDMVNMSLGTPDDSQAFHDMVDKAYQSGTLVICAAGNDGNADGTGDNVNYPADYSSAIAVGAVDSNLKRAYFSSTGNKVEFTAPGVNIVSTYLHNGYEMMSGTSMATPYVTGLFALLKQEYPTLSDSELRTKMDASVKDLGAPGRDPLYGFGFAEFSQAAKTAPVQAPSVPAVDPALKTQVKKAEKAVELAEQLPIQYLVNDAQKQINQLPDSTDKTGLQQKLDQVKARILQAQIKEAERAVQYAKTYKTPWFVNFAQNYVSALPDGDTKTSLQDQLDKVKNAIQIQKVHVHTKRR</sequence>
<dbReference type="Gene3D" id="3.40.50.200">
    <property type="entry name" value="Peptidase S8/S53 domain"/>
    <property type="match status" value="1"/>
</dbReference>
<evidence type="ECO:0000256" key="3">
    <source>
        <dbReference type="ARBA" id="ARBA00011073"/>
    </source>
</evidence>
<evidence type="ECO:0000256" key="1">
    <source>
        <dbReference type="ARBA" id="ARBA00001913"/>
    </source>
</evidence>
<comment type="cofactor">
    <cofactor evidence="1">
        <name>Ca(2+)</name>
        <dbReference type="ChEBI" id="CHEBI:29108"/>
    </cofactor>
</comment>
<dbReference type="PANTHER" id="PTHR43806:SF11">
    <property type="entry name" value="CEREVISIN-RELATED"/>
    <property type="match status" value="1"/>
</dbReference>
<gene>
    <name evidence="15" type="ORF">P4T90_15095</name>
</gene>
<dbReference type="InterPro" id="IPR015500">
    <property type="entry name" value="Peptidase_S8_subtilisin-rel"/>
</dbReference>
<feature type="active site" description="Charge relay system" evidence="11">
    <location>
        <position position="145"/>
    </location>
</feature>
<evidence type="ECO:0000256" key="10">
    <source>
        <dbReference type="ARBA" id="ARBA00022837"/>
    </source>
</evidence>
<comment type="caution">
    <text evidence="15">The sequence shown here is derived from an EMBL/GenBank/DDBJ whole genome shotgun (WGS) entry which is preliminary data.</text>
</comment>
<keyword evidence="5 11" id="KW-0645">Protease</keyword>
<dbReference type="PROSITE" id="PS00137">
    <property type="entry name" value="SUBTILASE_HIS"/>
    <property type="match status" value="1"/>
</dbReference>
<proteinExistence type="inferred from homology"/>